<reference evidence="2" key="1">
    <citation type="journal article" date="2014" name="Int. J. Syst. Evol. Microbiol.">
        <title>Complete genome sequence of Corynebacterium casei LMG S-19264T (=DSM 44701T), isolated from a smear-ripened cheese.</title>
        <authorList>
            <consortium name="US DOE Joint Genome Institute (JGI-PGF)"/>
            <person name="Walter F."/>
            <person name="Albersmeier A."/>
            <person name="Kalinowski J."/>
            <person name="Ruckert C."/>
        </authorList>
    </citation>
    <scope>NUCLEOTIDE SEQUENCE</scope>
    <source>
        <strain evidence="2">CGMCC 1.15371</strain>
    </source>
</reference>
<dbReference type="GO" id="GO:0016787">
    <property type="term" value="F:hydrolase activity"/>
    <property type="evidence" value="ECO:0007669"/>
    <property type="project" value="UniProtKB-KW"/>
</dbReference>
<sequence>MKYGKKRWIVFLLCCIALLFVILTAFGVKSKLPSKPGKWVAGWSAPPQPPSETGVSHDGFTNQTLRMIVHPNIGGDHVRLHFSNVFGTAPVTFQAVRVANDQGGAQTLLGSDRKVTFKGKAAITIPPGQTVTSDPVSIHVDSQRNLAVSIYVKKGTGPTTWHQHSMQTTYLSTSGNHASDKLGTAFKKKEQEWFWLDGVDVKADSGVKGAIAVVGSSIANGNHSTPDTNRRWIDDLGERLNSEQPGTWSIINAGISANQLLESSDANGEKPLNRLKRDVFSQTDISGVILHEGINDIRHHPDIDADQMIHEMKKIIRASHEHGLKIYGGTIVPYGGAKLYTDSGEKTREAVNHWIRTSGAFDGVIDFDKALRDPKDPKRYRPGYGWSDHFHPNDKGYQVMADAVNFSLFK</sequence>
<dbReference type="SUPFAM" id="SSF52266">
    <property type="entry name" value="SGNH hydrolase"/>
    <property type="match status" value="1"/>
</dbReference>
<accession>A0A8J2YK27</accession>
<evidence type="ECO:0000313" key="3">
    <source>
        <dbReference type="Proteomes" id="UP000628775"/>
    </source>
</evidence>
<dbReference type="InterPro" id="IPR036514">
    <property type="entry name" value="SGNH_hydro_sf"/>
</dbReference>
<name>A0A8J2YK27_9BACL</name>
<dbReference type="CDD" id="cd01830">
    <property type="entry name" value="XynE_like"/>
    <property type="match status" value="1"/>
</dbReference>
<dbReference type="InterPro" id="IPR013830">
    <property type="entry name" value="SGNH_hydro"/>
</dbReference>
<dbReference type="InterPro" id="IPR053140">
    <property type="entry name" value="GDSL_Rv0518-like"/>
</dbReference>
<dbReference type="AlphaFoldDB" id="A0A8J2YK27"/>
<evidence type="ECO:0000259" key="1">
    <source>
        <dbReference type="Pfam" id="PF13472"/>
    </source>
</evidence>
<gene>
    <name evidence="2" type="ORF">GCM10011391_30350</name>
</gene>
<dbReference type="RefSeq" id="WP_188696044.1">
    <property type="nucleotide sequence ID" value="NZ_BMIR01000016.1"/>
</dbReference>
<dbReference type="Proteomes" id="UP000628775">
    <property type="component" value="Unassembled WGS sequence"/>
</dbReference>
<dbReference type="Gene3D" id="3.40.50.1110">
    <property type="entry name" value="SGNH hydrolase"/>
    <property type="match status" value="1"/>
</dbReference>
<comment type="caution">
    <text evidence="2">The sequence shown here is derived from an EMBL/GenBank/DDBJ whole genome shotgun (WGS) entry which is preliminary data.</text>
</comment>
<dbReference type="PANTHER" id="PTHR43784">
    <property type="entry name" value="GDSL-LIKE LIPASE/ACYLHYDROLASE, PUTATIVE (AFU_ORTHOLOGUE AFUA_2G00820)-RELATED"/>
    <property type="match status" value="1"/>
</dbReference>
<feature type="domain" description="SGNH hydrolase-type esterase" evidence="1">
    <location>
        <begin position="213"/>
        <end position="399"/>
    </location>
</feature>
<organism evidence="2 3">
    <name type="scientific">Pullulanibacillus camelliae</name>
    <dbReference type="NCBI Taxonomy" id="1707096"/>
    <lineage>
        <taxon>Bacteria</taxon>
        <taxon>Bacillati</taxon>
        <taxon>Bacillota</taxon>
        <taxon>Bacilli</taxon>
        <taxon>Bacillales</taxon>
        <taxon>Sporolactobacillaceae</taxon>
        <taxon>Pullulanibacillus</taxon>
    </lineage>
</organism>
<keyword evidence="2" id="KW-0378">Hydrolase</keyword>
<reference evidence="2" key="2">
    <citation type="submission" date="2020-09" db="EMBL/GenBank/DDBJ databases">
        <authorList>
            <person name="Sun Q."/>
            <person name="Zhou Y."/>
        </authorList>
    </citation>
    <scope>NUCLEOTIDE SEQUENCE</scope>
    <source>
        <strain evidence="2">CGMCC 1.15371</strain>
    </source>
</reference>
<protein>
    <submittedName>
        <fullName evidence="2">SGNH hydrolase</fullName>
    </submittedName>
</protein>
<proteinExistence type="predicted"/>
<dbReference type="Pfam" id="PF13472">
    <property type="entry name" value="Lipase_GDSL_2"/>
    <property type="match status" value="1"/>
</dbReference>
<evidence type="ECO:0000313" key="2">
    <source>
        <dbReference type="EMBL" id="GGE49467.1"/>
    </source>
</evidence>
<dbReference type="EMBL" id="BMIR01000016">
    <property type="protein sequence ID" value="GGE49467.1"/>
    <property type="molecule type" value="Genomic_DNA"/>
</dbReference>
<keyword evidence="3" id="KW-1185">Reference proteome</keyword>
<dbReference type="PANTHER" id="PTHR43784:SF2">
    <property type="entry name" value="GDSL-LIKE LIPASE_ACYLHYDROLASE, PUTATIVE (AFU_ORTHOLOGUE AFUA_2G00820)-RELATED"/>
    <property type="match status" value="1"/>
</dbReference>